<evidence type="ECO:0000313" key="7">
    <source>
        <dbReference type="Proteomes" id="UP000094426"/>
    </source>
</evidence>
<dbReference type="OMA" id="MITHLRM"/>
<feature type="transmembrane region" description="Helical" evidence="5">
    <location>
        <begin position="70"/>
        <end position="91"/>
    </location>
</feature>
<dbReference type="PANTHER" id="PTHR33514:SF13">
    <property type="entry name" value="PROTEIN ABCI12, CHLOROPLASTIC"/>
    <property type="match status" value="1"/>
</dbReference>
<protein>
    <submittedName>
        <fullName evidence="6">Cobalt ABC transporter permease</fullName>
    </submittedName>
</protein>
<feature type="transmembrane region" description="Helical" evidence="5">
    <location>
        <begin position="111"/>
        <end position="138"/>
    </location>
</feature>
<evidence type="ECO:0000256" key="3">
    <source>
        <dbReference type="ARBA" id="ARBA00022989"/>
    </source>
</evidence>
<sequence>MTFLSGDPYGTGERPSRRFLHHLNPLAKVAGILPAWIGLFFTRDALTPLIVLVAAMLLLLAGARLRPTVLVTLLIGAPVVVLAMALSFGFWTDPARVADRTVLFAIGSAPYTAGAFAVGAATSLRLTALVSLALVGGLTTTGPDLSRALVAQLRVHYRIGYTAVAAYRFLPRFRTELAIIRQAQRVRGVGWLSRPFASVIPLLASSIRRADRMALAMESRAFGAHPTRTERHPSRWRARDTVFTLVLWLLTAALFFGSALATRT</sequence>
<accession>A0A1E2SIB0</accession>
<dbReference type="Proteomes" id="UP000094426">
    <property type="component" value="Unassembled WGS sequence"/>
</dbReference>
<feature type="transmembrane region" description="Helical" evidence="5">
    <location>
        <begin position="20"/>
        <end position="39"/>
    </location>
</feature>
<proteinExistence type="predicted"/>
<dbReference type="EMBL" id="LNZG01000045">
    <property type="protein sequence ID" value="ODA89592.1"/>
    <property type="molecule type" value="Genomic_DNA"/>
</dbReference>
<dbReference type="InterPro" id="IPR003339">
    <property type="entry name" value="ABC/ECF_trnsptr_transmembrane"/>
</dbReference>
<evidence type="ECO:0000256" key="1">
    <source>
        <dbReference type="ARBA" id="ARBA00004141"/>
    </source>
</evidence>
<dbReference type="OrthoDB" id="92887at2"/>
<evidence type="ECO:0000256" key="2">
    <source>
        <dbReference type="ARBA" id="ARBA00022692"/>
    </source>
</evidence>
<keyword evidence="4 5" id="KW-0472">Membrane</keyword>
<feature type="transmembrane region" description="Helical" evidence="5">
    <location>
        <begin position="241"/>
        <end position="261"/>
    </location>
</feature>
<evidence type="ECO:0000256" key="4">
    <source>
        <dbReference type="ARBA" id="ARBA00023136"/>
    </source>
</evidence>
<keyword evidence="2 5" id="KW-0812">Transmembrane</keyword>
<dbReference type="AlphaFoldDB" id="A0A1E2SIB0"/>
<evidence type="ECO:0000313" key="6">
    <source>
        <dbReference type="EMBL" id="ODA89592.1"/>
    </source>
</evidence>
<comment type="subcellular location">
    <subcellularLocation>
        <location evidence="1">Membrane</location>
        <topology evidence="1">Multi-pass membrane protein</topology>
    </subcellularLocation>
</comment>
<dbReference type="GO" id="GO:0005886">
    <property type="term" value="C:plasma membrane"/>
    <property type="evidence" value="ECO:0007669"/>
    <property type="project" value="TreeGrafter"/>
</dbReference>
<dbReference type="Pfam" id="PF02361">
    <property type="entry name" value="CbiQ"/>
    <property type="match status" value="1"/>
</dbReference>
<dbReference type="CDD" id="cd16914">
    <property type="entry name" value="EcfT"/>
    <property type="match status" value="1"/>
</dbReference>
<dbReference type="RefSeq" id="WP_011186858.1">
    <property type="nucleotide sequence ID" value="NZ_LNZG01000045.1"/>
</dbReference>
<feature type="transmembrane region" description="Helical" evidence="5">
    <location>
        <begin position="45"/>
        <end position="63"/>
    </location>
</feature>
<evidence type="ECO:0000256" key="5">
    <source>
        <dbReference type="SAM" id="Phobius"/>
    </source>
</evidence>
<name>A0A1E2SIB0_LEIXY</name>
<organism evidence="6 7">
    <name type="scientific">Leifsonia xyli subsp. xyli</name>
    <dbReference type="NCBI Taxonomy" id="59736"/>
    <lineage>
        <taxon>Bacteria</taxon>
        <taxon>Bacillati</taxon>
        <taxon>Actinomycetota</taxon>
        <taxon>Actinomycetes</taxon>
        <taxon>Micrococcales</taxon>
        <taxon>Microbacteriaceae</taxon>
        <taxon>Leifsonia</taxon>
    </lineage>
</organism>
<comment type="caution">
    <text evidence="6">The sequence shown here is derived from an EMBL/GenBank/DDBJ whole genome shotgun (WGS) entry which is preliminary data.</text>
</comment>
<gene>
    <name evidence="6" type="ORF">ATY41_04770</name>
</gene>
<reference evidence="7" key="1">
    <citation type="submission" date="2015-11" db="EMBL/GenBank/DDBJ databases">
        <authorList>
            <person name="Wang J."/>
            <person name="Wang L."/>
            <person name="Wang F."/>
            <person name="Cao G."/>
        </authorList>
    </citation>
    <scope>NUCLEOTIDE SEQUENCE [LARGE SCALE GENOMIC DNA]</scope>
    <source>
        <strain evidence="7">gdw1</strain>
    </source>
</reference>
<keyword evidence="3 5" id="KW-1133">Transmembrane helix</keyword>
<dbReference type="PANTHER" id="PTHR33514">
    <property type="entry name" value="PROTEIN ABCI12, CHLOROPLASTIC"/>
    <property type="match status" value="1"/>
</dbReference>